<feature type="compositionally biased region" description="Low complexity" evidence="1">
    <location>
        <begin position="486"/>
        <end position="504"/>
    </location>
</feature>
<feature type="region of interest" description="Disordered" evidence="1">
    <location>
        <begin position="386"/>
        <end position="410"/>
    </location>
</feature>
<gene>
    <name evidence="4" type="primary">LOC104949358</name>
</gene>
<dbReference type="GO" id="GO:0016579">
    <property type="term" value="P:protein deubiquitination"/>
    <property type="evidence" value="ECO:0007669"/>
    <property type="project" value="InterPro"/>
</dbReference>
<dbReference type="PROSITE" id="PS50235">
    <property type="entry name" value="USP_3"/>
    <property type="match status" value="1"/>
</dbReference>
<organism evidence="3 4">
    <name type="scientific">Notothenia coriiceps</name>
    <name type="common">black rockcod</name>
    <dbReference type="NCBI Taxonomy" id="8208"/>
    <lineage>
        <taxon>Eukaryota</taxon>
        <taxon>Metazoa</taxon>
        <taxon>Chordata</taxon>
        <taxon>Craniata</taxon>
        <taxon>Vertebrata</taxon>
        <taxon>Euteleostomi</taxon>
        <taxon>Actinopterygii</taxon>
        <taxon>Neopterygii</taxon>
        <taxon>Teleostei</taxon>
        <taxon>Neoteleostei</taxon>
        <taxon>Acanthomorphata</taxon>
        <taxon>Eupercaria</taxon>
        <taxon>Perciformes</taxon>
        <taxon>Notothenioidei</taxon>
        <taxon>Nototheniidae</taxon>
        <taxon>Notothenia</taxon>
    </lineage>
</organism>
<protein>
    <submittedName>
        <fullName evidence="4">Ubiquitin carboxyl-terminal hydrolase 47-like isoform X1</fullName>
    </submittedName>
</protein>
<accession>A0A6I9NBT5</accession>
<evidence type="ECO:0000313" key="3">
    <source>
        <dbReference type="Proteomes" id="UP000504611"/>
    </source>
</evidence>
<feature type="compositionally biased region" description="Basic and acidic residues" evidence="1">
    <location>
        <begin position="336"/>
        <end position="356"/>
    </location>
</feature>
<feature type="domain" description="USP" evidence="2">
    <location>
        <begin position="45"/>
        <end position="323"/>
    </location>
</feature>
<sequence length="581" mass="66262">MFFNRMSRYIKKNIVSKHFHLKGIRYDVVEKFREKLDSFTISDYHGLNSPGLTCYLNSILQVLYMTEDFQEAVQQCHNKDSTTIDSQLEGLFADLRKRIAKTLDVTEKLGITNVYEQRDAAEYFEKILCMTSPVAAQIFKGELNHITTCQKCKERNQSRSFFWVLPLAIEDLRGHIYSVEKGLKAFFKGEKVSGDDKMYCNQCNKKQDAVLQCEVTTHPGILTLLLKRFSFDYKLRCYVKLHCNVDVPKSLFIGKCKYDLYALVNHFGNLTGGHYTAHIKSIETDTWYHFNDNIVNMVQPPLIGAENHSLRSCTAYLLMYKKVSRHPEQNDESEDDLRSHSGVDAEGRQDETERGELPVPHHQLNDGSCHGGGNLKLLNAPCVKPERKDSGADGDCLQSHKSDFPTLQKSHKIRQQLDRNSEEPMQLLHTRGKHSEHLGRHEMNHVLEQSTEKRLEVNETVLGTQKAKGSFRNRVKHGEAEEHLCSSDVKSLPVSSSSSSSSSLTYLKGHRTIKVCMQPSIKCNNSPKLCRKSNNSMKDGETMQHAVTADCTQTVRKEGKSPEDRGQSAKSRDRDRKAPWK</sequence>
<evidence type="ECO:0000259" key="2">
    <source>
        <dbReference type="PROSITE" id="PS50235"/>
    </source>
</evidence>
<keyword evidence="3" id="KW-1185">Reference proteome</keyword>
<reference evidence="4" key="1">
    <citation type="submission" date="2025-08" db="UniProtKB">
        <authorList>
            <consortium name="RefSeq"/>
        </authorList>
    </citation>
    <scope>IDENTIFICATION</scope>
    <source>
        <tissue evidence="4">Muscle</tissue>
    </source>
</reference>
<dbReference type="InterPro" id="IPR028889">
    <property type="entry name" value="USP"/>
</dbReference>
<dbReference type="GO" id="GO:0004843">
    <property type="term" value="F:cysteine-type deubiquitinase activity"/>
    <property type="evidence" value="ECO:0007669"/>
    <property type="project" value="InterPro"/>
</dbReference>
<dbReference type="InterPro" id="IPR038765">
    <property type="entry name" value="Papain-like_cys_pep_sf"/>
</dbReference>
<dbReference type="OrthoDB" id="292964at2759"/>
<feature type="compositionally biased region" description="Polar residues" evidence="1">
    <location>
        <begin position="527"/>
        <end position="537"/>
    </location>
</feature>
<dbReference type="Gene3D" id="3.90.70.10">
    <property type="entry name" value="Cysteine proteinases"/>
    <property type="match status" value="1"/>
</dbReference>
<dbReference type="PANTHER" id="PTHR24006:SF899">
    <property type="entry name" value="UBIQUITIN CARBOXYL-TERMINAL HYDROLASE"/>
    <property type="match status" value="1"/>
</dbReference>
<dbReference type="Pfam" id="PF00443">
    <property type="entry name" value="UCH"/>
    <property type="match status" value="1"/>
</dbReference>
<dbReference type="GO" id="GO:0005634">
    <property type="term" value="C:nucleus"/>
    <property type="evidence" value="ECO:0007669"/>
    <property type="project" value="TreeGrafter"/>
</dbReference>
<dbReference type="AlphaFoldDB" id="A0A6I9NBT5"/>
<dbReference type="GeneID" id="104949358"/>
<evidence type="ECO:0000313" key="4">
    <source>
        <dbReference type="RefSeq" id="XP_010774022.1"/>
    </source>
</evidence>
<feature type="region of interest" description="Disordered" evidence="1">
    <location>
        <begin position="482"/>
        <end position="504"/>
    </location>
</feature>
<dbReference type="GO" id="GO:0005829">
    <property type="term" value="C:cytosol"/>
    <property type="evidence" value="ECO:0007669"/>
    <property type="project" value="TreeGrafter"/>
</dbReference>
<evidence type="ECO:0000256" key="1">
    <source>
        <dbReference type="SAM" id="MobiDB-lite"/>
    </source>
</evidence>
<dbReference type="KEGG" id="ncc:104949358"/>
<dbReference type="RefSeq" id="XP_010774022.1">
    <property type="nucleotide sequence ID" value="XM_010775720.1"/>
</dbReference>
<feature type="compositionally biased region" description="Basic and acidic residues" evidence="1">
    <location>
        <begin position="555"/>
        <end position="581"/>
    </location>
</feature>
<dbReference type="InterPro" id="IPR050164">
    <property type="entry name" value="Peptidase_C19"/>
</dbReference>
<feature type="region of interest" description="Disordered" evidence="1">
    <location>
        <begin position="527"/>
        <end position="581"/>
    </location>
</feature>
<dbReference type="SUPFAM" id="SSF54001">
    <property type="entry name" value="Cysteine proteinases"/>
    <property type="match status" value="1"/>
</dbReference>
<dbReference type="InterPro" id="IPR018200">
    <property type="entry name" value="USP_CS"/>
</dbReference>
<dbReference type="PROSITE" id="PS00973">
    <property type="entry name" value="USP_2"/>
    <property type="match status" value="1"/>
</dbReference>
<dbReference type="PANTHER" id="PTHR24006">
    <property type="entry name" value="UBIQUITIN CARBOXYL-TERMINAL HYDROLASE"/>
    <property type="match status" value="1"/>
</dbReference>
<feature type="region of interest" description="Disordered" evidence="1">
    <location>
        <begin position="326"/>
        <end position="370"/>
    </location>
</feature>
<dbReference type="Proteomes" id="UP000504611">
    <property type="component" value="Unplaced"/>
</dbReference>
<dbReference type="InterPro" id="IPR001394">
    <property type="entry name" value="Peptidase_C19_UCH"/>
</dbReference>
<proteinExistence type="predicted"/>
<name>A0A6I9NBT5_9TELE</name>